<evidence type="ECO:0008006" key="9">
    <source>
        <dbReference type="Google" id="ProtNLM"/>
    </source>
</evidence>
<evidence type="ECO:0000256" key="4">
    <source>
        <dbReference type="ARBA" id="ARBA00022989"/>
    </source>
</evidence>
<dbReference type="PANTHER" id="PTHR31632:SF2">
    <property type="entry name" value="PLASMA MEMBRANE IRON PERMEASE"/>
    <property type="match status" value="1"/>
</dbReference>
<dbReference type="AlphaFoldDB" id="L7LM12"/>
<organism evidence="7 8">
    <name type="scientific">Gordonia sihwensis NBRC 108236</name>
    <dbReference type="NCBI Taxonomy" id="1223544"/>
    <lineage>
        <taxon>Bacteria</taxon>
        <taxon>Bacillati</taxon>
        <taxon>Actinomycetota</taxon>
        <taxon>Actinomycetes</taxon>
        <taxon>Mycobacteriales</taxon>
        <taxon>Gordoniaceae</taxon>
        <taxon>Gordonia</taxon>
    </lineage>
</organism>
<evidence type="ECO:0000256" key="1">
    <source>
        <dbReference type="ARBA" id="ARBA00004141"/>
    </source>
</evidence>
<reference evidence="7 8" key="1">
    <citation type="submission" date="2012-12" db="EMBL/GenBank/DDBJ databases">
        <title>Whole genome shotgun sequence of Gordonia sihwensis NBRC 108236.</title>
        <authorList>
            <person name="Yoshida I."/>
            <person name="Hosoyama A."/>
            <person name="Tsuchikane K."/>
            <person name="Ando Y."/>
            <person name="Baba S."/>
            <person name="Ohji S."/>
            <person name="Hamada M."/>
            <person name="Tamura T."/>
            <person name="Yamazoe A."/>
            <person name="Yamazaki S."/>
            <person name="Fujita N."/>
        </authorList>
    </citation>
    <scope>NUCLEOTIDE SEQUENCE [LARGE SCALE GENOMIC DNA]</scope>
    <source>
        <strain evidence="7 8">NBRC 108236</strain>
    </source>
</reference>
<feature type="transmembrane region" description="Helical" evidence="6">
    <location>
        <begin position="52"/>
        <end position="73"/>
    </location>
</feature>
<feature type="transmembrane region" description="Helical" evidence="6">
    <location>
        <begin position="193"/>
        <end position="213"/>
    </location>
</feature>
<name>L7LM12_9ACTN</name>
<dbReference type="eggNOG" id="COG0672">
    <property type="taxonomic scope" value="Bacteria"/>
</dbReference>
<comment type="subcellular location">
    <subcellularLocation>
        <location evidence="1">Membrane</location>
        <topology evidence="1">Multi-pass membrane protein</topology>
    </subcellularLocation>
</comment>
<feature type="transmembrane region" description="Helical" evidence="6">
    <location>
        <begin position="116"/>
        <end position="140"/>
    </location>
</feature>
<dbReference type="GO" id="GO:0015093">
    <property type="term" value="F:ferrous iron transmembrane transporter activity"/>
    <property type="evidence" value="ECO:0007669"/>
    <property type="project" value="TreeGrafter"/>
</dbReference>
<evidence type="ECO:0000256" key="6">
    <source>
        <dbReference type="SAM" id="Phobius"/>
    </source>
</evidence>
<evidence type="ECO:0000313" key="8">
    <source>
        <dbReference type="Proteomes" id="UP000035083"/>
    </source>
</evidence>
<dbReference type="Proteomes" id="UP000035083">
    <property type="component" value="Unassembled WGS sequence"/>
</dbReference>
<proteinExistence type="inferred from homology"/>
<dbReference type="NCBIfam" id="NF041756">
    <property type="entry name" value="EfeU"/>
    <property type="match status" value="1"/>
</dbReference>
<keyword evidence="4 6" id="KW-1133">Transmembrane helix</keyword>
<evidence type="ECO:0000313" key="7">
    <source>
        <dbReference type="EMBL" id="GAC62175.1"/>
    </source>
</evidence>
<feature type="transmembrane region" description="Helical" evidence="6">
    <location>
        <begin position="160"/>
        <end position="181"/>
    </location>
</feature>
<dbReference type="PANTHER" id="PTHR31632">
    <property type="entry name" value="IRON TRANSPORTER FTH1"/>
    <property type="match status" value="1"/>
</dbReference>
<feature type="transmembrane region" description="Helical" evidence="6">
    <location>
        <begin position="258"/>
        <end position="277"/>
    </location>
</feature>
<dbReference type="GO" id="GO:0033573">
    <property type="term" value="C:high-affinity iron permease complex"/>
    <property type="evidence" value="ECO:0007669"/>
    <property type="project" value="InterPro"/>
</dbReference>
<dbReference type="RefSeq" id="WP_006897578.1">
    <property type="nucleotide sequence ID" value="NZ_BANU01000029.1"/>
</dbReference>
<evidence type="ECO:0000256" key="5">
    <source>
        <dbReference type="ARBA" id="ARBA00023136"/>
    </source>
</evidence>
<dbReference type="InterPro" id="IPR004923">
    <property type="entry name" value="FTR1/Fip1/EfeU"/>
</dbReference>
<dbReference type="EMBL" id="BANU01000029">
    <property type="protein sequence ID" value="GAC62175.1"/>
    <property type="molecule type" value="Genomic_DNA"/>
</dbReference>
<evidence type="ECO:0000256" key="2">
    <source>
        <dbReference type="ARBA" id="ARBA00008333"/>
    </source>
</evidence>
<comment type="similarity">
    <text evidence="2">Belongs to the oxidase-dependent Fe transporter (OFeT) (TC 9.A.10.1) family.</text>
</comment>
<keyword evidence="5 6" id="KW-0472">Membrane</keyword>
<evidence type="ECO:0000256" key="3">
    <source>
        <dbReference type="ARBA" id="ARBA00022692"/>
    </source>
</evidence>
<feature type="transmembrane region" description="Helical" evidence="6">
    <location>
        <begin position="20"/>
        <end position="40"/>
    </location>
</feature>
<dbReference type="Pfam" id="PF03239">
    <property type="entry name" value="FTR1"/>
    <property type="match status" value="1"/>
</dbReference>
<comment type="caution">
    <text evidence="7">The sequence shown here is derived from an EMBL/GenBank/DDBJ whole genome shotgun (WGS) entry which is preliminary data.</text>
</comment>
<keyword evidence="8" id="KW-1185">Reference proteome</keyword>
<feature type="transmembrane region" description="Helical" evidence="6">
    <location>
        <begin position="85"/>
        <end position="104"/>
    </location>
</feature>
<gene>
    <name evidence="7" type="ORF">GSI01S_29_00630</name>
</gene>
<sequence>MTMLIAQGAPSVVTQMVGSGLIGVREGLEAGIVVMVLIAFAVKSERRDSLKWIWLGVAAALTMMIATFLIIQFGSSTISSLGAELLAGIASLVAVAIVTFMVLWMRKAAAHISGDLKSGLTNALAVGGAAVFGLAFLAVGREGFETALLMVGYAESVSGGVWPLVGLLLGMLIAVVLTWLLYKGAIAIDFARFFTYTGYFLIVVAAGILAYGVGALQVYGWLPGLGEIAFDISSWYDQSAWYGVILAGIFNFRPEPTVLQVIAWAGYIVIVGGLFYARGRSSTRRPEAAPATLEEAS</sequence>
<protein>
    <recommendedName>
        <fullName evidence="9">Iron transporter</fullName>
    </recommendedName>
</protein>
<keyword evidence="3 6" id="KW-0812">Transmembrane</keyword>
<accession>L7LM12</accession>